<sequence length="38" mass="4346">MSRPSPNKVPTGVEARPDTGDEDPLTEDDYRRQDTWRG</sequence>
<proteinExistence type="predicted"/>
<name>A0A329RX31_9STRA</name>
<dbReference type="Proteomes" id="UP000251314">
    <property type="component" value="Unassembled WGS sequence"/>
</dbReference>
<dbReference type="Proteomes" id="UP000736787">
    <property type="component" value="Unassembled WGS sequence"/>
</dbReference>
<organism evidence="3 4">
    <name type="scientific">Phytophthora cactorum</name>
    <dbReference type="NCBI Taxonomy" id="29920"/>
    <lineage>
        <taxon>Eukaryota</taxon>
        <taxon>Sar</taxon>
        <taxon>Stramenopiles</taxon>
        <taxon>Oomycota</taxon>
        <taxon>Peronosporomycetes</taxon>
        <taxon>Peronosporales</taxon>
        <taxon>Peronosporaceae</taxon>
        <taxon>Phytophthora</taxon>
    </lineage>
</organism>
<dbReference type="AlphaFoldDB" id="A0A329RX31"/>
<dbReference type="VEuPathDB" id="FungiDB:PC110_g14535"/>
<keyword evidence="4" id="KW-1185">Reference proteome</keyword>
<gene>
    <name evidence="3" type="ORF">PC110_g14535</name>
    <name evidence="2" type="ORF">PC117_g21247</name>
</gene>
<evidence type="ECO:0000313" key="3">
    <source>
        <dbReference type="EMBL" id="RAW29101.1"/>
    </source>
</evidence>
<dbReference type="EMBL" id="RCMK01001053">
    <property type="protein sequence ID" value="KAG2903450.1"/>
    <property type="molecule type" value="Genomic_DNA"/>
</dbReference>
<reference evidence="3 4" key="1">
    <citation type="submission" date="2018-01" db="EMBL/GenBank/DDBJ databases">
        <title>Draft genome of the strawberry crown rot pathogen Phytophthora cactorum.</title>
        <authorList>
            <person name="Armitage A.D."/>
            <person name="Lysoe E."/>
            <person name="Nellist C.F."/>
            <person name="Harrison R.J."/>
            <person name="Brurberg M.B."/>
        </authorList>
    </citation>
    <scope>NUCLEOTIDE SEQUENCE [LARGE SCALE GENOMIC DNA]</scope>
    <source>
        <strain evidence="3 4">10300</strain>
    </source>
</reference>
<evidence type="ECO:0000313" key="2">
    <source>
        <dbReference type="EMBL" id="KAG2903450.1"/>
    </source>
</evidence>
<protein>
    <submittedName>
        <fullName evidence="3">Uncharacterized protein</fullName>
    </submittedName>
</protein>
<comment type="caution">
    <text evidence="3">The sequence shown here is derived from an EMBL/GenBank/DDBJ whole genome shotgun (WGS) entry which is preliminary data.</text>
</comment>
<evidence type="ECO:0000313" key="4">
    <source>
        <dbReference type="Proteomes" id="UP000251314"/>
    </source>
</evidence>
<evidence type="ECO:0000256" key="1">
    <source>
        <dbReference type="SAM" id="MobiDB-lite"/>
    </source>
</evidence>
<dbReference type="EMBL" id="MJFZ01000448">
    <property type="protein sequence ID" value="RAW29101.1"/>
    <property type="molecule type" value="Genomic_DNA"/>
</dbReference>
<feature type="region of interest" description="Disordered" evidence="1">
    <location>
        <begin position="1"/>
        <end position="38"/>
    </location>
</feature>
<reference evidence="2" key="2">
    <citation type="submission" date="2018-10" db="EMBL/GenBank/DDBJ databases">
        <title>Effector identification in a new, highly contiguous assembly of the strawberry crown rot pathogen Phytophthora cactorum.</title>
        <authorList>
            <person name="Armitage A.D."/>
            <person name="Nellist C.F."/>
            <person name="Bates H."/>
            <person name="Vickerstaff R.J."/>
            <person name="Harrison R.J."/>
        </authorList>
    </citation>
    <scope>NUCLEOTIDE SEQUENCE</scope>
    <source>
        <strain evidence="2">4040</strain>
    </source>
</reference>
<accession>A0A329RX31</accession>
<feature type="compositionally biased region" description="Basic and acidic residues" evidence="1">
    <location>
        <begin position="28"/>
        <end position="38"/>
    </location>
</feature>